<dbReference type="KEGG" id="mnm:MNVM_12950"/>
<protein>
    <submittedName>
        <fullName evidence="1">Uncharacterized protein</fullName>
    </submittedName>
</protein>
<evidence type="ECO:0000313" key="2">
    <source>
        <dbReference type="Proteomes" id="UP000466997"/>
    </source>
</evidence>
<dbReference type="AlphaFoldDB" id="A0A7I7JLT7"/>
<keyword evidence="2" id="KW-1185">Reference proteome</keyword>
<dbReference type="Proteomes" id="UP000466997">
    <property type="component" value="Chromosome"/>
</dbReference>
<name>A0A7I7JLT7_9MYCO</name>
<accession>A0A7I7JLT7</accession>
<reference evidence="1 2" key="1">
    <citation type="journal article" date="2019" name="Emerg. Microbes Infect.">
        <title>Comprehensive subspecies identification of 175 nontuberculous mycobacteria species based on 7547 genomic profiles.</title>
        <authorList>
            <person name="Matsumoto Y."/>
            <person name="Kinjo T."/>
            <person name="Motooka D."/>
            <person name="Nabeya D."/>
            <person name="Jung N."/>
            <person name="Uechi K."/>
            <person name="Horii T."/>
            <person name="Iida T."/>
            <person name="Fujita J."/>
            <person name="Nakamura S."/>
        </authorList>
    </citation>
    <scope>NUCLEOTIDE SEQUENCE [LARGE SCALE GENOMIC DNA]</scope>
    <source>
        <strain evidence="1 2">JCM 6391</strain>
    </source>
</reference>
<organism evidence="1 2">
    <name type="scientific">Mycobacterium novum</name>
    <dbReference type="NCBI Taxonomy" id="2492438"/>
    <lineage>
        <taxon>Bacteria</taxon>
        <taxon>Bacillati</taxon>
        <taxon>Actinomycetota</taxon>
        <taxon>Actinomycetes</taxon>
        <taxon>Mycobacteriales</taxon>
        <taxon>Mycobacteriaceae</taxon>
        <taxon>Mycobacterium</taxon>
    </lineage>
</organism>
<evidence type="ECO:0000313" key="1">
    <source>
        <dbReference type="EMBL" id="BBX12214.1"/>
    </source>
</evidence>
<proteinExistence type="predicted"/>
<gene>
    <name evidence="1" type="ORF">MNVM_12950</name>
</gene>
<sequence length="89" mass="9429">MLGLGLGGRRPRVKRFGEPAFGAEAAEGPGHRTISTISALVPLLQRAGVRITARGLVRPGDLLIRPELGGRMIRHLVTLGGVTRCMVGH</sequence>
<dbReference type="EMBL" id="AP022562">
    <property type="protein sequence ID" value="BBX12214.1"/>
    <property type="molecule type" value="Genomic_DNA"/>
</dbReference>